<feature type="domain" description="4-O-methyl-glucuronoyl methylesterase-like" evidence="4">
    <location>
        <begin position="176"/>
        <end position="306"/>
    </location>
</feature>
<dbReference type="Gene3D" id="3.40.50.1820">
    <property type="entry name" value="alpha/beta hydrolase"/>
    <property type="match status" value="1"/>
</dbReference>
<accession>A0A382HLM4</accession>
<keyword evidence="1" id="KW-0719">Serine esterase</keyword>
<dbReference type="InterPro" id="IPR050261">
    <property type="entry name" value="FrsA_esterase"/>
</dbReference>
<protein>
    <recommendedName>
        <fullName evidence="4">4-O-methyl-glucuronoyl methylesterase-like domain-containing protein</fullName>
    </recommendedName>
</protein>
<gene>
    <name evidence="5" type="ORF">METZ01_LOCUS240856</name>
</gene>
<keyword evidence="2" id="KW-0732">Signal</keyword>
<proteinExistence type="predicted"/>
<dbReference type="EMBL" id="UINC01061916">
    <property type="protein sequence ID" value="SVB88002.1"/>
    <property type="molecule type" value="Genomic_DNA"/>
</dbReference>
<evidence type="ECO:0000256" key="1">
    <source>
        <dbReference type="ARBA" id="ARBA00022487"/>
    </source>
</evidence>
<dbReference type="Pfam" id="PF22244">
    <property type="entry name" value="GCE_fung"/>
    <property type="match status" value="1"/>
</dbReference>
<name>A0A382HLM4_9ZZZZ</name>
<keyword evidence="3" id="KW-0378">Hydrolase</keyword>
<evidence type="ECO:0000256" key="2">
    <source>
        <dbReference type="ARBA" id="ARBA00022729"/>
    </source>
</evidence>
<dbReference type="AlphaFoldDB" id="A0A382HLM4"/>
<sequence length="343" mass="38372">MLPRLAAEPSGIDHSRLLVYRGQAGGEHPVKTPADWAKRRRQIVDGMQQAMGPLPSRTALPPLDMRVRSQTDGDGFTRLSIDFVTEKNDRLPALLYRPKASLLAKRAGILALHPTSPLGKHRVTKQGGVPNRAYAYELARRGYVVIAPDYPPFGDYTYDFESDDYVSGTMKGIFNHMRCVDLLQSLPEVDPKRIGAIGHSLGGHNAMFVGVFDTRISVIVSSCGWTPFHDYYGGKIAGWTSDRYMPLLKTRYKLDPDRVPFDFYEVVAALAPRAFFSISPLHDSNFDVRGVKKAIPKAREVYRLLGQADALQLRTPNCEHDFPAETRNEAYRIIDRALGQAEN</sequence>
<evidence type="ECO:0000256" key="3">
    <source>
        <dbReference type="ARBA" id="ARBA00022801"/>
    </source>
</evidence>
<reference evidence="5" key="1">
    <citation type="submission" date="2018-05" db="EMBL/GenBank/DDBJ databases">
        <authorList>
            <person name="Lanie J.A."/>
            <person name="Ng W.-L."/>
            <person name="Kazmierczak K.M."/>
            <person name="Andrzejewski T.M."/>
            <person name="Davidsen T.M."/>
            <person name="Wayne K.J."/>
            <person name="Tettelin H."/>
            <person name="Glass J.I."/>
            <person name="Rusch D."/>
            <person name="Podicherti R."/>
            <person name="Tsui H.-C.T."/>
            <person name="Winkler M.E."/>
        </authorList>
    </citation>
    <scope>NUCLEOTIDE SEQUENCE</scope>
</reference>
<evidence type="ECO:0000259" key="4">
    <source>
        <dbReference type="Pfam" id="PF22244"/>
    </source>
</evidence>
<evidence type="ECO:0000313" key="5">
    <source>
        <dbReference type="EMBL" id="SVB88002.1"/>
    </source>
</evidence>
<dbReference type="InterPro" id="IPR029058">
    <property type="entry name" value="AB_hydrolase_fold"/>
</dbReference>
<dbReference type="SUPFAM" id="SSF53474">
    <property type="entry name" value="alpha/beta-Hydrolases"/>
    <property type="match status" value="1"/>
</dbReference>
<dbReference type="PANTHER" id="PTHR22946">
    <property type="entry name" value="DIENELACTONE HYDROLASE DOMAIN-CONTAINING PROTEIN-RELATED"/>
    <property type="match status" value="1"/>
</dbReference>
<organism evidence="5">
    <name type="scientific">marine metagenome</name>
    <dbReference type="NCBI Taxonomy" id="408172"/>
    <lineage>
        <taxon>unclassified sequences</taxon>
        <taxon>metagenomes</taxon>
        <taxon>ecological metagenomes</taxon>
    </lineage>
</organism>
<dbReference type="InterPro" id="IPR054579">
    <property type="entry name" value="GCE-like_dom"/>
</dbReference>